<name>A0A0H5QLT8_9EUKA</name>
<dbReference type="EMBL" id="HACM01002536">
    <property type="protein sequence ID" value="CRZ02978.1"/>
    <property type="molecule type" value="Transcribed_RNA"/>
</dbReference>
<dbReference type="AlphaFoldDB" id="A0A0H5QLT8"/>
<sequence length="178" mass="19888">MVGETIDLVFENQNPAHDDFKVQCRLAIQGLKEKLEKQNGDLTRLSSFVYQDIASQLSRLSSEAYGHKPFSSVISQTQFPLIVAAEGVDSVKESNLDPSLTDDAELDVWRPRAHRSGISGDNRSDQGEIRKRDKVIDQEIAEIRRDLACKPDVDSIFGLFNVWKVKTGSIPLGHDAHL</sequence>
<organism evidence="1">
    <name type="scientific">Spongospora subterranea</name>
    <dbReference type="NCBI Taxonomy" id="70186"/>
    <lineage>
        <taxon>Eukaryota</taxon>
        <taxon>Sar</taxon>
        <taxon>Rhizaria</taxon>
        <taxon>Endomyxa</taxon>
        <taxon>Phytomyxea</taxon>
        <taxon>Plasmodiophorida</taxon>
        <taxon>Plasmodiophoridae</taxon>
        <taxon>Spongospora</taxon>
    </lineage>
</organism>
<accession>A0A0H5QLT8</accession>
<protein>
    <submittedName>
        <fullName evidence="1">Uncharacterized protein</fullName>
    </submittedName>
</protein>
<proteinExistence type="predicted"/>
<evidence type="ECO:0000313" key="1">
    <source>
        <dbReference type="EMBL" id="CRZ02978.1"/>
    </source>
</evidence>
<reference evidence="1" key="1">
    <citation type="submission" date="2015-04" db="EMBL/GenBank/DDBJ databases">
        <title>The genome sequence of the plant pathogenic Rhizarian Plasmodiophora brassicae reveals insights in its biotrophic life cycle and the origin of chitin synthesis.</title>
        <authorList>
            <person name="Schwelm A."/>
            <person name="Fogelqvist J."/>
            <person name="Knaust A."/>
            <person name="Julke S."/>
            <person name="Lilja T."/>
            <person name="Dhandapani V."/>
            <person name="Bonilla-Rosso G."/>
            <person name="Karlsson M."/>
            <person name="Shevchenko A."/>
            <person name="Choi S.R."/>
            <person name="Kim H.G."/>
            <person name="Park J.Y."/>
            <person name="Lim Y.P."/>
            <person name="Ludwig-Muller J."/>
            <person name="Dixelius C."/>
        </authorList>
    </citation>
    <scope>NUCLEOTIDE SEQUENCE</scope>
    <source>
        <tissue evidence="1">Potato root galls</tissue>
    </source>
</reference>